<evidence type="ECO:0000256" key="8">
    <source>
        <dbReference type="ARBA" id="ARBA00061350"/>
    </source>
</evidence>
<accession>A0A565B577</accession>
<dbReference type="SUPFAM" id="SSF46785">
    <property type="entry name" value="Winged helix' DNA-binding domain"/>
    <property type="match status" value="1"/>
</dbReference>
<feature type="compositionally biased region" description="Low complexity" evidence="10">
    <location>
        <begin position="298"/>
        <end position="311"/>
    </location>
</feature>
<keyword evidence="13" id="KW-1185">Reference proteome</keyword>
<reference evidence="12" key="1">
    <citation type="submission" date="2019-07" db="EMBL/GenBank/DDBJ databases">
        <authorList>
            <person name="Dittberner H."/>
        </authorList>
    </citation>
    <scope>NUCLEOTIDE SEQUENCE [LARGE SCALE GENOMIC DNA]</scope>
</reference>
<dbReference type="EMBL" id="CABITT030000003">
    <property type="protein sequence ID" value="VVA96274.1"/>
    <property type="molecule type" value="Genomic_DNA"/>
</dbReference>
<dbReference type="Proteomes" id="UP000489600">
    <property type="component" value="Unassembled WGS sequence"/>
</dbReference>
<dbReference type="AlphaFoldDB" id="A0A565B577"/>
<dbReference type="FunFam" id="1.10.10.10:FF:000057">
    <property type="entry name" value="Heat shock transcription factor 1"/>
    <property type="match status" value="1"/>
</dbReference>
<organism evidence="12 13">
    <name type="scientific">Arabis nemorensis</name>
    <dbReference type="NCBI Taxonomy" id="586526"/>
    <lineage>
        <taxon>Eukaryota</taxon>
        <taxon>Viridiplantae</taxon>
        <taxon>Streptophyta</taxon>
        <taxon>Embryophyta</taxon>
        <taxon>Tracheophyta</taxon>
        <taxon>Spermatophyta</taxon>
        <taxon>Magnoliopsida</taxon>
        <taxon>eudicotyledons</taxon>
        <taxon>Gunneridae</taxon>
        <taxon>Pentapetalae</taxon>
        <taxon>rosids</taxon>
        <taxon>malvids</taxon>
        <taxon>Brassicales</taxon>
        <taxon>Brassicaceae</taxon>
        <taxon>Arabideae</taxon>
        <taxon>Arabis</taxon>
    </lineage>
</organism>
<evidence type="ECO:0000256" key="1">
    <source>
        <dbReference type="ARBA" id="ARBA00004123"/>
    </source>
</evidence>
<feature type="compositionally biased region" description="Polar residues" evidence="10">
    <location>
        <begin position="273"/>
        <end position="287"/>
    </location>
</feature>
<proteinExistence type="inferred from homology"/>
<dbReference type="PANTHER" id="PTHR10015:SF467">
    <property type="entry name" value="HEAT STRESS TRANSCRIPTION FACTOR A-1E"/>
    <property type="match status" value="1"/>
</dbReference>
<dbReference type="PRINTS" id="PR00056">
    <property type="entry name" value="HSFDOMAIN"/>
</dbReference>
<dbReference type="OrthoDB" id="60033at2759"/>
<name>A0A565B577_9BRAS</name>
<feature type="coiled-coil region" evidence="9">
    <location>
        <begin position="142"/>
        <end position="169"/>
    </location>
</feature>
<evidence type="ECO:0000256" key="7">
    <source>
        <dbReference type="ARBA" id="ARBA00023242"/>
    </source>
</evidence>
<dbReference type="PROSITE" id="PS00434">
    <property type="entry name" value="HSF_DOMAIN"/>
    <property type="match status" value="1"/>
</dbReference>
<keyword evidence="5" id="KW-0238">DNA-binding</keyword>
<feature type="domain" description="HSF-type DNA-binding" evidence="11">
    <location>
        <begin position="66"/>
        <end position="90"/>
    </location>
</feature>
<dbReference type="GO" id="GO:0006357">
    <property type="term" value="P:regulation of transcription by RNA polymerase II"/>
    <property type="evidence" value="ECO:0007669"/>
    <property type="project" value="TreeGrafter"/>
</dbReference>
<dbReference type="InterPro" id="IPR036388">
    <property type="entry name" value="WH-like_DNA-bd_sf"/>
</dbReference>
<dbReference type="GO" id="GO:0000978">
    <property type="term" value="F:RNA polymerase II cis-regulatory region sequence-specific DNA binding"/>
    <property type="evidence" value="ECO:0007669"/>
    <property type="project" value="TreeGrafter"/>
</dbReference>
<evidence type="ECO:0000256" key="4">
    <source>
        <dbReference type="ARBA" id="ARBA00023016"/>
    </source>
</evidence>
<evidence type="ECO:0000313" key="13">
    <source>
        <dbReference type="Proteomes" id="UP000489600"/>
    </source>
</evidence>
<dbReference type="InterPro" id="IPR036390">
    <property type="entry name" value="WH_DNA-bd_sf"/>
</dbReference>
<evidence type="ECO:0000256" key="9">
    <source>
        <dbReference type="SAM" id="Coils"/>
    </source>
</evidence>
<keyword evidence="3" id="KW-0805">Transcription regulation</keyword>
<dbReference type="PANTHER" id="PTHR10015">
    <property type="entry name" value="HEAT SHOCK TRANSCRIPTION FACTOR"/>
    <property type="match status" value="1"/>
</dbReference>
<evidence type="ECO:0000313" key="12">
    <source>
        <dbReference type="EMBL" id="VVA96274.1"/>
    </source>
</evidence>
<evidence type="ECO:0000256" key="5">
    <source>
        <dbReference type="ARBA" id="ARBA00023125"/>
    </source>
</evidence>
<dbReference type="Pfam" id="PF00447">
    <property type="entry name" value="HSF_DNA-bind"/>
    <property type="match status" value="1"/>
</dbReference>
<dbReference type="GO" id="GO:0034605">
    <property type="term" value="P:cellular response to heat"/>
    <property type="evidence" value="ECO:0007669"/>
    <property type="project" value="TreeGrafter"/>
</dbReference>
<keyword evidence="7" id="KW-0539">Nucleus</keyword>
<evidence type="ECO:0000256" key="6">
    <source>
        <dbReference type="ARBA" id="ARBA00023163"/>
    </source>
</evidence>
<keyword evidence="2" id="KW-0597">Phosphoprotein</keyword>
<keyword evidence="6" id="KW-0804">Transcription</keyword>
<dbReference type="SMART" id="SM00415">
    <property type="entry name" value="HSF"/>
    <property type="match status" value="1"/>
</dbReference>
<keyword evidence="9" id="KW-0175">Coiled coil</keyword>
<evidence type="ECO:0000259" key="11">
    <source>
        <dbReference type="PROSITE" id="PS00434"/>
    </source>
</evidence>
<comment type="subcellular location">
    <subcellularLocation>
        <location evidence="1">Nucleus</location>
    </subcellularLocation>
</comment>
<dbReference type="GO" id="GO:0005634">
    <property type="term" value="C:nucleus"/>
    <property type="evidence" value="ECO:0007669"/>
    <property type="project" value="UniProtKB-SubCell"/>
</dbReference>
<keyword evidence="4" id="KW-0346">Stress response</keyword>
<dbReference type="GO" id="GO:0003700">
    <property type="term" value="F:DNA-binding transcription factor activity"/>
    <property type="evidence" value="ECO:0007669"/>
    <property type="project" value="InterPro"/>
</dbReference>
<evidence type="ECO:0000256" key="3">
    <source>
        <dbReference type="ARBA" id="ARBA00023015"/>
    </source>
</evidence>
<sequence>MGSSCESVRTVNSSSASTVVMSSIPPFLSKTYDMVDDQSTNEVVSWSSGNNSFVVWNVPEFAKQFLPKYFKHNNFSSFVRQLNTYGFRKVDPDRWEFANEGFLRGQKQLLKSIVRRKPSQVQPQQQPQVQHSSVGACTEVGKFGLEEEVDRLQRDKNVLMQELVRLRQQQQVTEHHLQNVGQKVHVMEQRQQQMMSFLAKAVQSPGFLNQFAQQNNEANQNISESNKKRRLPVEDQMNSGSHGVNGLSRQIVRYQSSMNEATNTMLQQIQNMSDSHSQHQTLSNNHGSFLLGDVPNPNLSDNGSSSNGASGVTLADVSSNPARSHPSMEYHDPCETNHVLETNLPYSQGDLLAPKQGVAVEAAYGSPNSDLVGCEADNGECLDPIMAVLDGSVELEPNAINELIPGVQDTFWEQFLGESPVIGDTDELISGSVENNLIMEQLELQSNLGNVWSKNQQMNHLTEQMGLLTSDALIRK</sequence>
<comment type="caution">
    <text evidence="12">The sequence shown here is derived from an EMBL/GenBank/DDBJ whole genome shotgun (WGS) entry which is preliminary data.</text>
</comment>
<dbReference type="Gene3D" id="1.10.10.10">
    <property type="entry name" value="Winged helix-like DNA-binding domain superfamily/Winged helix DNA-binding domain"/>
    <property type="match status" value="1"/>
</dbReference>
<protein>
    <recommendedName>
        <fullName evidence="11">HSF-type DNA-binding domain-containing protein</fullName>
    </recommendedName>
</protein>
<gene>
    <name evidence="12" type="ORF">ANE_LOCUS6719</name>
</gene>
<comment type="similarity">
    <text evidence="8">Belongs to the HSF family. Class A subfamily.</text>
</comment>
<dbReference type="InterPro" id="IPR000232">
    <property type="entry name" value="HSF_DNA-bd"/>
</dbReference>
<evidence type="ECO:0000256" key="2">
    <source>
        <dbReference type="ARBA" id="ARBA00022553"/>
    </source>
</evidence>
<feature type="region of interest" description="Disordered" evidence="10">
    <location>
        <begin position="273"/>
        <end position="333"/>
    </location>
</feature>
<evidence type="ECO:0000256" key="10">
    <source>
        <dbReference type="SAM" id="MobiDB-lite"/>
    </source>
</evidence>